<reference evidence="1 3" key="1">
    <citation type="journal article" date="2019" name="Sci. Rep.">
        <title>Orb-weaving spider Araneus ventricosus genome elucidates the spidroin gene catalogue.</title>
        <authorList>
            <person name="Kono N."/>
            <person name="Nakamura H."/>
            <person name="Ohtoshi R."/>
            <person name="Moran D.A.P."/>
            <person name="Shinohara A."/>
            <person name="Yoshida Y."/>
            <person name="Fujiwara M."/>
            <person name="Mori M."/>
            <person name="Tomita M."/>
            <person name="Arakawa K."/>
        </authorList>
    </citation>
    <scope>NUCLEOTIDE SEQUENCE [LARGE SCALE GENOMIC DNA]</scope>
</reference>
<proteinExistence type="predicted"/>
<evidence type="ECO:0000313" key="2">
    <source>
        <dbReference type="EMBL" id="GBN79118.1"/>
    </source>
</evidence>
<name>A0A4Y2QQN9_ARAVE</name>
<dbReference type="AlphaFoldDB" id="A0A4Y2QQN9"/>
<dbReference type="EMBL" id="BGPR01018424">
    <property type="protein sequence ID" value="GBN79118.1"/>
    <property type="molecule type" value="Genomic_DNA"/>
</dbReference>
<protein>
    <submittedName>
        <fullName evidence="1">Uncharacterized protein</fullName>
    </submittedName>
</protein>
<comment type="caution">
    <text evidence="1">The sequence shown here is derived from an EMBL/GenBank/DDBJ whole genome shotgun (WGS) entry which is preliminary data.</text>
</comment>
<gene>
    <name evidence="2" type="ORF">AVEN_263085_1</name>
    <name evidence="1" type="ORF">AVEN_83635_1</name>
</gene>
<accession>A0A4Y2QQN9</accession>
<keyword evidence="3" id="KW-1185">Reference proteome</keyword>
<dbReference type="EMBL" id="BGPR01014536">
    <property type="protein sequence ID" value="GBN65631.1"/>
    <property type="molecule type" value="Genomic_DNA"/>
</dbReference>
<dbReference type="Proteomes" id="UP000499080">
    <property type="component" value="Unassembled WGS sequence"/>
</dbReference>
<sequence length="87" mass="9574">MRCHHELRYVCDICMSDYQASPVVFSLETIVKEQVVTTDTIDELVSAGTIWKVGGLPTQVSSSSSDIPVQNGEISRRIAVVYLQNGT</sequence>
<evidence type="ECO:0000313" key="1">
    <source>
        <dbReference type="EMBL" id="GBN65631.1"/>
    </source>
</evidence>
<evidence type="ECO:0000313" key="3">
    <source>
        <dbReference type="Proteomes" id="UP000499080"/>
    </source>
</evidence>
<organism evidence="1 3">
    <name type="scientific">Araneus ventricosus</name>
    <name type="common">Orbweaver spider</name>
    <name type="synonym">Epeira ventricosa</name>
    <dbReference type="NCBI Taxonomy" id="182803"/>
    <lineage>
        <taxon>Eukaryota</taxon>
        <taxon>Metazoa</taxon>
        <taxon>Ecdysozoa</taxon>
        <taxon>Arthropoda</taxon>
        <taxon>Chelicerata</taxon>
        <taxon>Arachnida</taxon>
        <taxon>Araneae</taxon>
        <taxon>Araneomorphae</taxon>
        <taxon>Entelegynae</taxon>
        <taxon>Araneoidea</taxon>
        <taxon>Araneidae</taxon>
        <taxon>Araneus</taxon>
    </lineage>
</organism>